<evidence type="ECO:0000313" key="3">
    <source>
        <dbReference type="Proteomes" id="UP000196005"/>
    </source>
</evidence>
<dbReference type="EMBL" id="CP021416">
    <property type="protein sequence ID" value="ARU48203.1"/>
    <property type="molecule type" value="Genomic_DNA"/>
</dbReference>
<reference evidence="3" key="1">
    <citation type="submission" date="2017-05" db="EMBL/GenBank/DDBJ databases">
        <title>Dechlorination kinetics govern the competition between two new strains of the genus Sulfurospirillum.</title>
        <authorList>
            <person name="Buttet G.F."/>
            <person name="Murray A.M."/>
            <person name="Goris T."/>
            <person name="Burion M."/>
            <person name="Lin B."/>
            <person name="Rolle M."/>
            <person name="Maillard J."/>
        </authorList>
    </citation>
    <scope>NUCLEOTIDE SEQUENCE [LARGE SCALE GENOMIC DNA]</scope>
    <source>
        <strain evidence="3">SL2-1</strain>
    </source>
</reference>
<name>A0A1Y0HLU6_9BACT</name>
<gene>
    <name evidence="2" type="ORF">Sdiek1_1037</name>
</gene>
<feature type="domain" description="Rhodanese" evidence="1">
    <location>
        <begin position="28"/>
        <end position="111"/>
    </location>
</feature>
<accession>A0A1Y0HLU6</accession>
<evidence type="ECO:0000259" key="1">
    <source>
        <dbReference type="PROSITE" id="PS50206"/>
    </source>
</evidence>
<dbReference type="Proteomes" id="UP000196005">
    <property type="component" value="Chromosome"/>
</dbReference>
<protein>
    <recommendedName>
        <fullName evidence="1">Rhodanese domain-containing protein</fullName>
    </recommendedName>
</protein>
<dbReference type="Gene3D" id="3.40.250.10">
    <property type="entry name" value="Rhodanese-like domain"/>
    <property type="match status" value="1"/>
</dbReference>
<proteinExistence type="predicted"/>
<organism evidence="2 3">
    <name type="scientific">Sulfurospirillum diekertiae</name>
    <dbReference type="NCBI Taxonomy" id="1854492"/>
    <lineage>
        <taxon>Bacteria</taxon>
        <taxon>Pseudomonadati</taxon>
        <taxon>Campylobacterota</taxon>
        <taxon>Epsilonproteobacteria</taxon>
        <taxon>Campylobacterales</taxon>
        <taxon>Sulfurospirillaceae</taxon>
        <taxon>Sulfurospirillum</taxon>
    </lineage>
</organism>
<dbReference type="Pfam" id="PF00581">
    <property type="entry name" value="Rhodanese"/>
    <property type="match status" value="1"/>
</dbReference>
<keyword evidence="3" id="KW-1185">Reference proteome</keyword>
<dbReference type="PANTHER" id="PTHR43031">
    <property type="entry name" value="FAD-DEPENDENT OXIDOREDUCTASE"/>
    <property type="match status" value="1"/>
</dbReference>
<evidence type="ECO:0000313" key="2">
    <source>
        <dbReference type="EMBL" id="ARU48203.1"/>
    </source>
</evidence>
<dbReference type="RefSeq" id="WP_087438194.1">
    <property type="nucleotide sequence ID" value="NZ_CP021416.1"/>
</dbReference>
<dbReference type="AlphaFoldDB" id="A0A1Y0HLU6"/>
<dbReference type="InterPro" id="IPR036873">
    <property type="entry name" value="Rhodanese-like_dom_sf"/>
</dbReference>
<dbReference type="PROSITE" id="PS50206">
    <property type="entry name" value="RHODANESE_3"/>
    <property type="match status" value="1"/>
</dbReference>
<dbReference type="OrthoDB" id="9807812at2"/>
<dbReference type="InterPro" id="IPR001763">
    <property type="entry name" value="Rhodanese-like_dom"/>
</dbReference>
<dbReference type="InterPro" id="IPR050229">
    <property type="entry name" value="GlpE_sulfurtransferase"/>
</dbReference>
<dbReference type="KEGG" id="suls:Sdiek1_1037"/>
<dbReference type="SUPFAM" id="SSF52821">
    <property type="entry name" value="Rhodanese/Cell cycle control phosphatase"/>
    <property type="match status" value="1"/>
</dbReference>
<dbReference type="SMART" id="SM00450">
    <property type="entry name" value="RHOD"/>
    <property type="match status" value="1"/>
</dbReference>
<sequence>MDNYIRSLDMKAIVSAKVEADSFIEMYNKGEAILLDVRYGFEHKVWGLPFTCNIPLNELPDRLGELPNDKIIVCACPESCRSNIAKQYLSLKGFNAKILTCGMLTLMERLKGGKAKDLHLEA</sequence>
<dbReference type="PANTHER" id="PTHR43031:SF16">
    <property type="entry name" value="OXIDOREDUCTASE"/>
    <property type="match status" value="1"/>
</dbReference>